<accession>S7NB05</accession>
<feature type="region of interest" description="Disordered" evidence="1">
    <location>
        <begin position="358"/>
        <end position="474"/>
    </location>
</feature>
<evidence type="ECO:0000313" key="3">
    <source>
        <dbReference type="Proteomes" id="UP000052978"/>
    </source>
</evidence>
<dbReference type="Pfam" id="PF15774">
    <property type="entry name" value="DUF4702"/>
    <property type="match status" value="1"/>
</dbReference>
<organism evidence="2 3">
    <name type="scientific">Myotis brandtii</name>
    <name type="common">Brandt's bat</name>
    <dbReference type="NCBI Taxonomy" id="109478"/>
    <lineage>
        <taxon>Eukaryota</taxon>
        <taxon>Metazoa</taxon>
        <taxon>Chordata</taxon>
        <taxon>Craniata</taxon>
        <taxon>Vertebrata</taxon>
        <taxon>Euteleostomi</taxon>
        <taxon>Mammalia</taxon>
        <taxon>Eutheria</taxon>
        <taxon>Laurasiatheria</taxon>
        <taxon>Chiroptera</taxon>
        <taxon>Yangochiroptera</taxon>
        <taxon>Vespertilionidae</taxon>
        <taxon>Myotis</taxon>
    </lineage>
</organism>
<dbReference type="Proteomes" id="UP000052978">
    <property type="component" value="Unassembled WGS sequence"/>
</dbReference>
<feature type="region of interest" description="Disordered" evidence="1">
    <location>
        <begin position="78"/>
        <end position="107"/>
    </location>
</feature>
<keyword evidence="3" id="KW-1185">Reference proteome</keyword>
<dbReference type="AlphaFoldDB" id="S7NB05"/>
<feature type="compositionally biased region" description="Polar residues" evidence="1">
    <location>
        <begin position="388"/>
        <end position="398"/>
    </location>
</feature>
<dbReference type="PANTHER" id="PTHR36861">
    <property type="entry name" value="COILED-COIL DOMAIN-CONTAINING PROTEIN 116"/>
    <property type="match status" value="1"/>
</dbReference>
<gene>
    <name evidence="2" type="ORF">D623_10021798</name>
</gene>
<feature type="compositionally biased region" description="Basic and acidic residues" evidence="1">
    <location>
        <begin position="17"/>
        <end position="29"/>
    </location>
</feature>
<dbReference type="eggNOG" id="ENOG502STQK">
    <property type="taxonomic scope" value="Eukaryota"/>
</dbReference>
<feature type="compositionally biased region" description="Polar residues" evidence="1">
    <location>
        <begin position="415"/>
        <end position="424"/>
    </location>
</feature>
<sequence>MEAWGETHAFSPPNAERQPRPHGKTEERGRLAADRCTHIMNTCRHHSGYLADDEAGHITYRARVQPPKKPPFLKVEQSSNLGHVPHPPSMYGPSGSSGLRSHRGSTRDPRPFGSFLDFLVEGQVLESLQRVVEEATERMATMKTETGAPLVDVQDPVEMPRGGRRVRARPSFNTVHRHHVQPSLCIGHPNNYPSCSSSMSDSHSNATVGYPGSHGRDSDLGYRGLGPLPPIRDKLLQEKSLKRLLRLENRGKRLPCSQGDALLWDSLGSSLGTPEASELGIGERELKFLKREFNKEIKSLLSQSEAFNLPGYSSFREPHRTLDLLAKHHLFPALQSVVNQAVDKLSGALRQNGCPLFPSEWEPITDPNLEITPGSKLATPNPEETTDDLPSTTASSFKMTGRKNKPRTRDKSKEGGSTMTNAQGATRFRLQVIPTEEPKVPSPHTRQEAPDQYPKEQRSPLFSSGPLSSSQRAQPWRSLHITLPAPGIKVEVPKQTHLTQVPIPQTFHHLPAFVPLTSLVRKLTPTLTSLYSDVTTSRAKLESLGANLQGKGSVSHHS</sequence>
<name>S7NB05_MYOBR</name>
<feature type="region of interest" description="Disordered" evidence="1">
    <location>
        <begin position="196"/>
        <end position="218"/>
    </location>
</feature>
<feature type="region of interest" description="Disordered" evidence="1">
    <location>
        <begin position="1"/>
        <end position="29"/>
    </location>
</feature>
<evidence type="ECO:0000256" key="1">
    <source>
        <dbReference type="SAM" id="MobiDB-lite"/>
    </source>
</evidence>
<evidence type="ECO:0000313" key="2">
    <source>
        <dbReference type="EMBL" id="EPQ13490.1"/>
    </source>
</evidence>
<dbReference type="InterPro" id="IPR031532">
    <property type="entry name" value="DUF4702"/>
</dbReference>
<protein>
    <submittedName>
        <fullName evidence="2">Coiled-coil domain-containing protein 116</fullName>
    </submittedName>
</protein>
<feature type="compositionally biased region" description="Low complexity" evidence="1">
    <location>
        <begin position="459"/>
        <end position="470"/>
    </location>
</feature>
<feature type="compositionally biased region" description="Basic and acidic residues" evidence="1">
    <location>
        <begin position="445"/>
        <end position="458"/>
    </location>
</feature>
<reference evidence="2 3" key="1">
    <citation type="journal article" date="2013" name="Nat. Commun.">
        <title>Genome analysis reveals insights into physiology and longevity of the Brandt's bat Myotis brandtii.</title>
        <authorList>
            <person name="Seim I."/>
            <person name="Fang X."/>
            <person name="Xiong Z."/>
            <person name="Lobanov A.V."/>
            <person name="Huang Z."/>
            <person name="Ma S."/>
            <person name="Feng Y."/>
            <person name="Turanov A.A."/>
            <person name="Zhu Y."/>
            <person name="Lenz T.L."/>
            <person name="Gerashchenko M.V."/>
            <person name="Fan D."/>
            <person name="Hee Yim S."/>
            <person name="Yao X."/>
            <person name="Jordan D."/>
            <person name="Xiong Y."/>
            <person name="Ma Y."/>
            <person name="Lyapunov A.N."/>
            <person name="Chen G."/>
            <person name="Kulakova O.I."/>
            <person name="Sun Y."/>
            <person name="Lee S.G."/>
            <person name="Bronson R.T."/>
            <person name="Moskalev A.A."/>
            <person name="Sunyaev S.R."/>
            <person name="Zhang G."/>
            <person name="Krogh A."/>
            <person name="Wang J."/>
            <person name="Gladyshev V.N."/>
        </authorList>
    </citation>
    <scope>NUCLEOTIDE SEQUENCE [LARGE SCALE GENOMIC DNA]</scope>
</reference>
<dbReference type="PANTHER" id="PTHR36861:SF1">
    <property type="entry name" value="COILED-COIL DOMAIN-CONTAINING PROTEIN 116"/>
    <property type="match status" value="1"/>
</dbReference>
<dbReference type="EMBL" id="KE163720">
    <property type="protein sequence ID" value="EPQ13490.1"/>
    <property type="molecule type" value="Genomic_DNA"/>
</dbReference>
<proteinExistence type="predicted"/>
<dbReference type="GO" id="GO:0005813">
    <property type="term" value="C:centrosome"/>
    <property type="evidence" value="ECO:0007669"/>
    <property type="project" value="TreeGrafter"/>
</dbReference>